<dbReference type="Proteomes" id="UP001396334">
    <property type="component" value="Unassembled WGS sequence"/>
</dbReference>
<evidence type="ECO:0000313" key="2">
    <source>
        <dbReference type="Proteomes" id="UP001396334"/>
    </source>
</evidence>
<dbReference type="EMBL" id="JBBPBN010000257">
    <property type="protein sequence ID" value="KAK8491881.1"/>
    <property type="molecule type" value="Genomic_DNA"/>
</dbReference>
<keyword evidence="2" id="KW-1185">Reference proteome</keyword>
<gene>
    <name evidence="1" type="ORF">V6N11_014005</name>
</gene>
<protein>
    <submittedName>
        <fullName evidence="1">Uncharacterized protein</fullName>
    </submittedName>
</protein>
<sequence length="111" mass="12569">MRREFDGLLLRCLSHEEAQQALQKVNALLIGHSKSGLLGWFCSLPSHRGMETREVNWSGSQTTGPRICDRSEEPLPDTILLPLRTTKKCDSCPAFFRLKKAAVRMRITSEL</sequence>
<accession>A0ABR2AFG7</accession>
<reference evidence="1 2" key="1">
    <citation type="journal article" date="2024" name="G3 (Bethesda)">
        <title>Genome assembly of Hibiscus sabdariffa L. provides insights into metabolisms of medicinal natural products.</title>
        <authorList>
            <person name="Kim T."/>
        </authorList>
    </citation>
    <scope>NUCLEOTIDE SEQUENCE [LARGE SCALE GENOMIC DNA]</scope>
    <source>
        <strain evidence="1">TK-2024</strain>
        <tissue evidence="1">Old leaves</tissue>
    </source>
</reference>
<evidence type="ECO:0000313" key="1">
    <source>
        <dbReference type="EMBL" id="KAK8491881.1"/>
    </source>
</evidence>
<proteinExistence type="predicted"/>
<comment type="caution">
    <text evidence="1">The sequence shown here is derived from an EMBL/GenBank/DDBJ whole genome shotgun (WGS) entry which is preliminary data.</text>
</comment>
<organism evidence="1 2">
    <name type="scientific">Hibiscus sabdariffa</name>
    <name type="common">roselle</name>
    <dbReference type="NCBI Taxonomy" id="183260"/>
    <lineage>
        <taxon>Eukaryota</taxon>
        <taxon>Viridiplantae</taxon>
        <taxon>Streptophyta</taxon>
        <taxon>Embryophyta</taxon>
        <taxon>Tracheophyta</taxon>
        <taxon>Spermatophyta</taxon>
        <taxon>Magnoliopsida</taxon>
        <taxon>eudicotyledons</taxon>
        <taxon>Gunneridae</taxon>
        <taxon>Pentapetalae</taxon>
        <taxon>rosids</taxon>
        <taxon>malvids</taxon>
        <taxon>Malvales</taxon>
        <taxon>Malvaceae</taxon>
        <taxon>Malvoideae</taxon>
        <taxon>Hibiscus</taxon>
    </lineage>
</organism>
<name>A0ABR2AFG7_9ROSI</name>